<dbReference type="Proteomes" id="UP000829196">
    <property type="component" value="Unassembled WGS sequence"/>
</dbReference>
<comment type="caution">
    <text evidence="1">The sequence shown here is derived from an EMBL/GenBank/DDBJ whole genome shotgun (WGS) entry which is preliminary data.</text>
</comment>
<keyword evidence="2" id="KW-1185">Reference proteome</keyword>
<evidence type="ECO:0000313" key="1">
    <source>
        <dbReference type="EMBL" id="KAI0493607.1"/>
    </source>
</evidence>
<protein>
    <submittedName>
        <fullName evidence="1">Uncharacterized protein</fullName>
    </submittedName>
</protein>
<organism evidence="1 2">
    <name type="scientific">Dendrobium nobile</name>
    <name type="common">Orchid</name>
    <dbReference type="NCBI Taxonomy" id="94219"/>
    <lineage>
        <taxon>Eukaryota</taxon>
        <taxon>Viridiplantae</taxon>
        <taxon>Streptophyta</taxon>
        <taxon>Embryophyta</taxon>
        <taxon>Tracheophyta</taxon>
        <taxon>Spermatophyta</taxon>
        <taxon>Magnoliopsida</taxon>
        <taxon>Liliopsida</taxon>
        <taxon>Asparagales</taxon>
        <taxon>Orchidaceae</taxon>
        <taxon>Epidendroideae</taxon>
        <taxon>Malaxideae</taxon>
        <taxon>Dendrobiinae</taxon>
        <taxon>Dendrobium</taxon>
    </lineage>
</organism>
<accession>A0A8T3AB10</accession>
<proteinExistence type="predicted"/>
<gene>
    <name evidence="1" type="ORF">KFK09_023726</name>
</gene>
<dbReference type="EMBL" id="JAGYWB010000017">
    <property type="protein sequence ID" value="KAI0493607.1"/>
    <property type="molecule type" value="Genomic_DNA"/>
</dbReference>
<dbReference type="AlphaFoldDB" id="A0A8T3AB10"/>
<sequence length="87" mass="9536">MLCAAITDLSSSNSSSINLSEMVFALSSNVLSEMVPPECTKEGGVGFREPCRRQMMGCTLPSRQRREEDGRINGVVELNERENLGGR</sequence>
<reference evidence="1" key="1">
    <citation type="journal article" date="2022" name="Front. Genet.">
        <title>Chromosome-Scale Assembly of the Dendrobium nobile Genome Provides Insights Into the Molecular Mechanism of the Biosynthesis of the Medicinal Active Ingredient of Dendrobium.</title>
        <authorList>
            <person name="Xu Q."/>
            <person name="Niu S.-C."/>
            <person name="Li K.-L."/>
            <person name="Zheng P.-J."/>
            <person name="Zhang X.-J."/>
            <person name="Jia Y."/>
            <person name="Liu Y."/>
            <person name="Niu Y.-X."/>
            <person name="Yu L.-H."/>
            <person name="Chen D.-F."/>
            <person name="Zhang G.-Q."/>
        </authorList>
    </citation>
    <scope>NUCLEOTIDE SEQUENCE</scope>
    <source>
        <tissue evidence="1">Leaf</tissue>
    </source>
</reference>
<evidence type="ECO:0000313" key="2">
    <source>
        <dbReference type="Proteomes" id="UP000829196"/>
    </source>
</evidence>
<name>A0A8T3AB10_DENNO</name>